<dbReference type="CDD" id="cd02440">
    <property type="entry name" value="AdoMet_MTases"/>
    <property type="match status" value="1"/>
</dbReference>
<name>A0A846HGW9_9CYAN</name>
<dbReference type="Gene3D" id="3.40.50.150">
    <property type="entry name" value="Vaccinia Virus protein VP39"/>
    <property type="match status" value="1"/>
</dbReference>
<evidence type="ECO:0000313" key="3">
    <source>
        <dbReference type="Proteomes" id="UP000031549"/>
    </source>
</evidence>
<dbReference type="Proteomes" id="UP000031549">
    <property type="component" value="Unassembled WGS sequence"/>
</dbReference>
<reference evidence="2 3" key="1">
    <citation type="journal article" date="2015" name="Genome Announc.">
        <title>Draft Genome Sequence of Cyanobacterium Hassallia byssoidea Strain VB512170, Isolated from Monuments in India.</title>
        <authorList>
            <person name="Singh D."/>
            <person name="Chandrababunaidu M.M."/>
            <person name="Panda A."/>
            <person name="Sen D."/>
            <person name="Bhattacharyya S."/>
            <person name="Adhikary S.P."/>
            <person name="Tripathy S."/>
        </authorList>
    </citation>
    <scope>NUCLEOTIDE SEQUENCE [LARGE SCALE GENOMIC DNA]</scope>
    <source>
        <strain evidence="2 3">VB512170</strain>
    </source>
</reference>
<dbReference type="PANTHER" id="PTHR43861">
    <property type="entry name" value="TRANS-ACONITATE 2-METHYLTRANSFERASE-RELATED"/>
    <property type="match status" value="1"/>
</dbReference>
<gene>
    <name evidence="2" type="ORF">PI95_030625</name>
</gene>
<keyword evidence="2" id="KW-0808">Transferase</keyword>
<dbReference type="SUPFAM" id="SSF53335">
    <property type="entry name" value="S-adenosyl-L-methionine-dependent methyltransferases"/>
    <property type="match status" value="1"/>
</dbReference>
<protein>
    <submittedName>
        <fullName evidence="2">SAM-dependent methyltransferase</fullName>
    </submittedName>
</protein>
<evidence type="ECO:0000259" key="1">
    <source>
        <dbReference type="Pfam" id="PF08241"/>
    </source>
</evidence>
<keyword evidence="2" id="KW-0489">Methyltransferase</keyword>
<keyword evidence="3" id="KW-1185">Reference proteome</keyword>
<feature type="domain" description="Methyltransferase type 11" evidence="1">
    <location>
        <begin position="124"/>
        <end position="172"/>
    </location>
</feature>
<sequence length="258" mass="29948">MNNVKTNLGVTQPKYYLSQIAKSCLSTVQSVTYAGNQVTCPCCNGSFRKFLPAGIHARQNAECPKCFSLERHRLLWLYLQNHTNLLSEKLKVLHFAPEFQLYRLIRKLPNLDYITADLSAPRVMVNVDITDIQFEDNSFDVIICNHVLEHVTDDRKAMRELHRILRHNGWAILQVPLVGTQQETFEDPSVVSPEDRERLFGQKDHLRLYGRDYKNRLEEAGFKVQVDDYLKKLGSAKCEKYRLESDDSNCEDIYFCTK</sequence>
<evidence type="ECO:0000313" key="2">
    <source>
        <dbReference type="EMBL" id="NEU76747.1"/>
    </source>
</evidence>
<accession>A0A846HGW9</accession>
<dbReference type="Pfam" id="PF08241">
    <property type="entry name" value="Methyltransf_11"/>
    <property type="match status" value="1"/>
</dbReference>
<dbReference type="EMBL" id="JTCM02000130">
    <property type="protein sequence ID" value="NEU76747.1"/>
    <property type="molecule type" value="Genomic_DNA"/>
</dbReference>
<dbReference type="RefSeq" id="WP_039752890.1">
    <property type="nucleotide sequence ID" value="NZ_JTCM02000130.1"/>
</dbReference>
<proteinExistence type="predicted"/>
<dbReference type="GO" id="GO:0032259">
    <property type="term" value="P:methylation"/>
    <property type="evidence" value="ECO:0007669"/>
    <property type="project" value="UniProtKB-KW"/>
</dbReference>
<comment type="caution">
    <text evidence="2">The sequence shown here is derived from an EMBL/GenBank/DDBJ whole genome shotgun (WGS) entry which is preliminary data.</text>
</comment>
<dbReference type="InterPro" id="IPR013216">
    <property type="entry name" value="Methyltransf_11"/>
</dbReference>
<dbReference type="GO" id="GO:0008757">
    <property type="term" value="F:S-adenosylmethionine-dependent methyltransferase activity"/>
    <property type="evidence" value="ECO:0007669"/>
    <property type="project" value="InterPro"/>
</dbReference>
<organism evidence="2 3">
    <name type="scientific">Hassallia byssoidea VB512170</name>
    <dbReference type="NCBI Taxonomy" id="1304833"/>
    <lineage>
        <taxon>Bacteria</taxon>
        <taxon>Bacillati</taxon>
        <taxon>Cyanobacteriota</taxon>
        <taxon>Cyanophyceae</taxon>
        <taxon>Nostocales</taxon>
        <taxon>Tolypothrichaceae</taxon>
        <taxon>Hassallia</taxon>
    </lineage>
</organism>
<dbReference type="AlphaFoldDB" id="A0A846HGW9"/>
<dbReference type="InterPro" id="IPR029063">
    <property type="entry name" value="SAM-dependent_MTases_sf"/>
</dbReference>